<reference evidence="2" key="1">
    <citation type="journal article" date="2013" name="Genetics">
        <title>The draft genome and transcriptome of Panagrellus redivivus are shaped by the harsh demands of a free-living lifestyle.</title>
        <authorList>
            <person name="Srinivasan J."/>
            <person name="Dillman A.R."/>
            <person name="Macchietto M.G."/>
            <person name="Heikkinen L."/>
            <person name="Lakso M."/>
            <person name="Fracchia K.M."/>
            <person name="Antoshechkin I."/>
            <person name="Mortazavi A."/>
            <person name="Wong G."/>
            <person name="Sternberg P.W."/>
        </authorList>
    </citation>
    <scope>NUCLEOTIDE SEQUENCE [LARGE SCALE GENOMIC DNA]</scope>
    <source>
        <strain evidence="2">MT8872</strain>
    </source>
</reference>
<dbReference type="WBParaSite" id="Pan_g15023.t1">
    <property type="protein sequence ID" value="Pan_g15023.t1"/>
    <property type="gene ID" value="Pan_g15023"/>
</dbReference>
<dbReference type="Proteomes" id="UP000492821">
    <property type="component" value="Unassembled WGS sequence"/>
</dbReference>
<accession>A0A7E4V0T8</accession>
<reference evidence="3" key="2">
    <citation type="submission" date="2020-10" db="UniProtKB">
        <authorList>
            <consortium name="WormBaseParasite"/>
        </authorList>
    </citation>
    <scope>IDENTIFICATION</scope>
</reference>
<name>A0A7E4V0T8_PANRE</name>
<proteinExistence type="predicted"/>
<feature type="compositionally biased region" description="Basic and acidic residues" evidence="1">
    <location>
        <begin position="1"/>
        <end position="34"/>
    </location>
</feature>
<sequence>MTPRAFGRETKARYTMEGRRRDGTSRPQGEKERQAPGNQHQLTGCLELESRLEMALFDFRGSHCVWLSGIQFSSGSGRGCLSTPGLGLGLGLGGIVMDRNGVVNVKVEAICNNAAVYPQISSHFSCPCAYFANKLQSQPQPQLSSRSRPPDGHTIPACETIRETSYA</sequence>
<evidence type="ECO:0000256" key="1">
    <source>
        <dbReference type="SAM" id="MobiDB-lite"/>
    </source>
</evidence>
<keyword evidence="2" id="KW-1185">Reference proteome</keyword>
<evidence type="ECO:0000313" key="2">
    <source>
        <dbReference type="Proteomes" id="UP000492821"/>
    </source>
</evidence>
<feature type="region of interest" description="Disordered" evidence="1">
    <location>
        <begin position="1"/>
        <end position="40"/>
    </location>
</feature>
<evidence type="ECO:0000313" key="3">
    <source>
        <dbReference type="WBParaSite" id="Pan_g15023.t1"/>
    </source>
</evidence>
<dbReference type="AlphaFoldDB" id="A0A7E4V0T8"/>
<protein>
    <submittedName>
        <fullName evidence="3">Uncharacterized protein</fullName>
    </submittedName>
</protein>
<organism evidence="2 3">
    <name type="scientific">Panagrellus redivivus</name>
    <name type="common">Microworm</name>
    <dbReference type="NCBI Taxonomy" id="6233"/>
    <lineage>
        <taxon>Eukaryota</taxon>
        <taxon>Metazoa</taxon>
        <taxon>Ecdysozoa</taxon>
        <taxon>Nematoda</taxon>
        <taxon>Chromadorea</taxon>
        <taxon>Rhabditida</taxon>
        <taxon>Tylenchina</taxon>
        <taxon>Panagrolaimomorpha</taxon>
        <taxon>Panagrolaimoidea</taxon>
        <taxon>Panagrolaimidae</taxon>
        <taxon>Panagrellus</taxon>
    </lineage>
</organism>